<dbReference type="EMBL" id="LR798349">
    <property type="protein sequence ID" value="CAB5226009.1"/>
    <property type="molecule type" value="Genomic_DNA"/>
</dbReference>
<protein>
    <submittedName>
        <fullName evidence="2">Uncharacterized protein</fullName>
    </submittedName>
</protein>
<accession>A0A6J7X579</accession>
<name>A0A6J7X579_9CAUD</name>
<reference evidence="2" key="1">
    <citation type="submission" date="2020-05" db="EMBL/GenBank/DDBJ databases">
        <authorList>
            <person name="Chiriac C."/>
            <person name="Salcher M."/>
            <person name="Ghai R."/>
            <person name="Kavagutti S V."/>
        </authorList>
    </citation>
    <scope>NUCLEOTIDE SEQUENCE</scope>
</reference>
<feature type="region of interest" description="Disordered" evidence="1">
    <location>
        <begin position="1"/>
        <end position="30"/>
    </location>
</feature>
<gene>
    <name evidence="2" type="ORF">UFOVP754_26</name>
</gene>
<proteinExistence type="predicted"/>
<evidence type="ECO:0000313" key="2">
    <source>
        <dbReference type="EMBL" id="CAB5226009.1"/>
    </source>
</evidence>
<feature type="compositionally biased region" description="Basic and acidic residues" evidence="1">
    <location>
        <begin position="1"/>
        <end position="14"/>
    </location>
</feature>
<evidence type="ECO:0000256" key="1">
    <source>
        <dbReference type="SAM" id="MobiDB-lite"/>
    </source>
</evidence>
<sequence>MAERLHENMGKDNISKVGGKRKGAGRKPAPYQTQTIAFRVRVEFVEPIKKMVKDYVSERLQADA</sequence>
<organism evidence="2">
    <name type="scientific">uncultured Caudovirales phage</name>
    <dbReference type="NCBI Taxonomy" id="2100421"/>
    <lineage>
        <taxon>Viruses</taxon>
        <taxon>Duplodnaviria</taxon>
        <taxon>Heunggongvirae</taxon>
        <taxon>Uroviricota</taxon>
        <taxon>Caudoviricetes</taxon>
        <taxon>Peduoviridae</taxon>
        <taxon>Maltschvirus</taxon>
        <taxon>Maltschvirus maltsch</taxon>
    </lineage>
</organism>